<protein>
    <submittedName>
        <fullName evidence="2">Uncharacterized protein</fullName>
    </submittedName>
</protein>
<gene>
    <name evidence="2" type="ORF">OIDMADRAFT_29909</name>
</gene>
<feature type="region of interest" description="Disordered" evidence="1">
    <location>
        <begin position="251"/>
        <end position="309"/>
    </location>
</feature>
<feature type="region of interest" description="Disordered" evidence="1">
    <location>
        <begin position="169"/>
        <end position="212"/>
    </location>
</feature>
<dbReference type="InParanoid" id="A0A0C3HAU5"/>
<feature type="region of interest" description="Disordered" evidence="1">
    <location>
        <begin position="1"/>
        <end position="118"/>
    </location>
</feature>
<keyword evidence="3" id="KW-1185">Reference proteome</keyword>
<name>A0A0C3HAU5_OIDMZ</name>
<feature type="compositionally biased region" description="Basic and acidic residues" evidence="1">
    <location>
        <begin position="278"/>
        <end position="309"/>
    </location>
</feature>
<dbReference type="OrthoDB" id="3545073at2759"/>
<accession>A0A0C3HAU5</accession>
<dbReference type="AlphaFoldDB" id="A0A0C3HAU5"/>
<feature type="compositionally biased region" description="Basic and acidic residues" evidence="1">
    <location>
        <begin position="169"/>
        <end position="179"/>
    </location>
</feature>
<feature type="compositionally biased region" description="Basic and acidic residues" evidence="1">
    <location>
        <begin position="48"/>
        <end position="79"/>
    </location>
</feature>
<dbReference type="HOGENOM" id="CLU_627135_0_0_1"/>
<reference evidence="2 3" key="1">
    <citation type="submission" date="2014-04" db="EMBL/GenBank/DDBJ databases">
        <authorList>
            <consortium name="DOE Joint Genome Institute"/>
            <person name="Kuo A."/>
            <person name="Martino E."/>
            <person name="Perotto S."/>
            <person name="Kohler A."/>
            <person name="Nagy L.G."/>
            <person name="Floudas D."/>
            <person name="Copeland A."/>
            <person name="Barry K.W."/>
            <person name="Cichocki N."/>
            <person name="Veneault-Fourrey C."/>
            <person name="LaButti K."/>
            <person name="Lindquist E.A."/>
            <person name="Lipzen A."/>
            <person name="Lundell T."/>
            <person name="Morin E."/>
            <person name="Murat C."/>
            <person name="Sun H."/>
            <person name="Tunlid A."/>
            <person name="Henrissat B."/>
            <person name="Grigoriev I.V."/>
            <person name="Hibbett D.S."/>
            <person name="Martin F."/>
            <person name="Nordberg H.P."/>
            <person name="Cantor M.N."/>
            <person name="Hua S.X."/>
        </authorList>
    </citation>
    <scope>NUCLEOTIDE SEQUENCE [LARGE SCALE GENOMIC DNA]</scope>
    <source>
        <strain evidence="2 3">Zn</strain>
    </source>
</reference>
<organism evidence="2 3">
    <name type="scientific">Oidiodendron maius (strain Zn)</name>
    <dbReference type="NCBI Taxonomy" id="913774"/>
    <lineage>
        <taxon>Eukaryota</taxon>
        <taxon>Fungi</taxon>
        <taxon>Dikarya</taxon>
        <taxon>Ascomycota</taxon>
        <taxon>Pezizomycotina</taxon>
        <taxon>Leotiomycetes</taxon>
        <taxon>Leotiomycetes incertae sedis</taxon>
        <taxon>Myxotrichaceae</taxon>
        <taxon>Oidiodendron</taxon>
    </lineage>
</organism>
<proteinExistence type="predicted"/>
<reference evidence="3" key="2">
    <citation type="submission" date="2015-01" db="EMBL/GenBank/DDBJ databases">
        <title>Evolutionary Origins and Diversification of the Mycorrhizal Mutualists.</title>
        <authorList>
            <consortium name="DOE Joint Genome Institute"/>
            <consortium name="Mycorrhizal Genomics Consortium"/>
            <person name="Kohler A."/>
            <person name="Kuo A."/>
            <person name="Nagy L.G."/>
            <person name="Floudas D."/>
            <person name="Copeland A."/>
            <person name="Barry K.W."/>
            <person name="Cichocki N."/>
            <person name="Veneault-Fourrey C."/>
            <person name="LaButti K."/>
            <person name="Lindquist E.A."/>
            <person name="Lipzen A."/>
            <person name="Lundell T."/>
            <person name="Morin E."/>
            <person name="Murat C."/>
            <person name="Riley R."/>
            <person name="Ohm R."/>
            <person name="Sun H."/>
            <person name="Tunlid A."/>
            <person name="Henrissat B."/>
            <person name="Grigoriev I.V."/>
            <person name="Hibbett D.S."/>
            <person name="Martin F."/>
        </authorList>
    </citation>
    <scope>NUCLEOTIDE SEQUENCE [LARGE SCALE GENOMIC DNA]</scope>
    <source>
        <strain evidence="3">Zn</strain>
    </source>
</reference>
<feature type="compositionally biased region" description="Basic residues" evidence="1">
    <location>
        <begin position="1"/>
        <end position="11"/>
    </location>
</feature>
<evidence type="ECO:0000313" key="3">
    <source>
        <dbReference type="Proteomes" id="UP000054321"/>
    </source>
</evidence>
<dbReference type="EMBL" id="KN832878">
    <property type="protein sequence ID" value="KIM99481.1"/>
    <property type="molecule type" value="Genomic_DNA"/>
</dbReference>
<evidence type="ECO:0000313" key="2">
    <source>
        <dbReference type="EMBL" id="KIM99481.1"/>
    </source>
</evidence>
<dbReference type="Proteomes" id="UP000054321">
    <property type="component" value="Unassembled WGS sequence"/>
</dbReference>
<sequence>MARKCEQKKKRGEQFLVQSGNDFRAAKQRQKGLAAENVHSPEIAFFSKEAKEVKRVKCTKAESSRSREEKQLKRSKQTEKTGTNEQSKLKERKNHKGRNEKSLKQQGGDDANDHPEDISIFNSEAMGDIAIEPSISLHEITKPKKETRIVPVKIGSSWTFKTLIESDPKFKDPPRENHSVSDLSGILPMKRGPISLTDTGSGFNESRKKRAKITTEKERILIPTPGARRKRTQGEFKSQQGNILISTGEELADNQNGRQSPTFSSTTNSSSTSWSHRPLIETLRESRGSNRVHSDGTVDPERRATRKEKCEQVSDIWQEHPGKIRGRLGTSEDMEVEENLAFSSHYLAIHPMGVTISGMNFRTVTLAPGSKFVFDGAEDATLRIASVGQGTLKVKMCNTTFSLQMGGMWRLRGPERCSLENCGFAEAIVHVTSIKLK</sequence>
<evidence type="ECO:0000256" key="1">
    <source>
        <dbReference type="SAM" id="MobiDB-lite"/>
    </source>
</evidence>
<dbReference type="STRING" id="913774.A0A0C3HAU5"/>
<feature type="compositionally biased region" description="Low complexity" evidence="1">
    <location>
        <begin position="260"/>
        <end position="275"/>
    </location>
</feature>